<evidence type="ECO:0000256" key="4">
    <source>
        <dbReference type="ARBA" id="ARBA00022679"/>
    </source>
</evidence>
<dbReference type="Gene3D" id="3.30.200.20">
    <property type="entry name" value="Phosphorylase Kinase, domain 1"/>
    <property type="match status" value="1"/>
</dbReference>
<evidence type="ECO:0000256" key="1">
    <source>
        <dbReference type="ARBA" id="ARBA00010630"/>
    </source>
</evidence>
<dbReference type="GO" id="GO:0005634">
    <property type="term" value="C:nucleus"/>
    <property type="evidence" value="ECO:0007669"/>
    <property type="project" value="TreeGrafter"/>
</dbReference>
<keyword evidence="3" id="KW-0723">Serine/threonine-protein kinase</keyword>
<dbReference type="Pfam" id="PF06293">
    <property type="entry name" value="Kdo"/>
    <property type="match status" value="1"/>
</dbReference>
<evidence type="ECO:0000259" key="11">
    <source>
        <dbReference type="PROSITE" id="PS50011"/>
    </source>
</evidence>
<feature type="domain" description="Protein kinase" evidence="11">
    <location>
        <begin position="1"/>
        <end position="172"/>
    </location>
</feature>
<sequence length="172" mass="18488">VRLVAERLRAEARLLERASEAGLPVPSLYAVDPTAATLVMSQLPGDLLEHALRAPNGAVWLPLLGELLAHIHAAGIIHGDPTTSNFIARGASDGDALGHLSVIDFGLGVASDDDEQRATDLRVLLESLEAHHPELNARELLLAAYREWNCSAGALERLAALEQRGRYNLIRG</sequence>
<evidence type="ECO:0000256" key="6">
    <source>
        <dbReference type="ARBA" id="ARBA00022741"/>
    </source>
</evidence>
<evidence type="ECO:0000256" key="10">
    <source>
        <dbReference type="ARBA" id="ARBA00048679"/>
    </source>
</evidence>
<keyword evidence="5" id="KW-0819">tRNA processing</keyword>
<gene>
    <name evidence="12" type="ORF">METZ01_LOCUS66947</name>
</gene>
<evidence type="ECO:0000256" key="5">
    <source>
        <dbReference type="ARBA" id="ARBA00022694"/>
    </source>
</evidence>
<evidence type="ECO:0000313" key="12">
    <source>
        <dbReference type="EMBL" id="SVA14093.1"/>
    </source>
</evidence>
<dbReference type="NCBIfam" id="TIGR03724">
    <property type="entry name" value="arch_bud32"/>
    <property type="match status" value="1"/>
</dbReference>
<dbReference type="PANTHER" id="PTHR12209:SF0">
    <property type="entry name" value="EKC_KEOPS COMPLEX SUBUNIT TP53RK"/>
    <property type="match status" value="1"/>
</dbReference>
<dbReference type="AlphaFoldDB" id="A0A381TJE1"/>
<evidence type="ECO:0000256" key="2">
    <source>
        <dbReference type="ARBA" id="ARBA00012513"/>
    </source>
</evidence>
<name>A0A381TJE1_9ZZZZ</name>
<accession>A0A381TJE1</accession>
<evidence type="ECO:0000256" key="7">
    <source>
        <dbReference type="ARBA" id="ARBA00022777"/>
    </source>
</evidence>
<keyword evidence="6" id="KW-0547">Nucleotide-binding</keyword>
<evidence type="ECO:0000256" key="3">
    <source>
        <dbReference type="ARBA" id="ARBA00022527"/>
    </source>
</evidence>
<reference evidence="12" key="1">
    <citation type="submission" date="2018-05" db="EMBL/GenBank/DDBJ databases">
        <authorList>
            <person name="Lanie J.A."/>
            <person name="Ng W.-L."/>
            <person name="Kazmierczak K.M."/>
            <person name="Andrzejewski T.M."/>
            <person name="Davidsen T.M."/>
            <person name="Wayne K.J."/>
            <person name="Tettelin H."/>
            <person name="Glass J.I."/>
            <person name="Rusch D."/>
            <person name="Podicherti R."/>
            <person name="Tsui H.-C.T."/>
            <person name="Winkler M.E."/>
        </authorList>
    </citation>
    <scope>NUCLEOTIDE SEQUENCE</scope>
</reference>
<dbReference type="InterPro" id="IPR022495">
    <property type="entry name" value="Bud32"/>
</dbReference>
<comment type="similarity">
    <text evidence="1">Belongs to the protein kinase superfamily. BUD32 family.</text>
</comment>
<dbReference type="InterPro" id="IPR011009">
    <property type="entry name" value="Kinase-like_dom_sf"/>
</dbReference>
<keyword evidence="4" id="KW-0808">Transferase</keyword>
<comment type="catalytic activity">
    <reaction evidence="10">
        <text>L-seryl-[protein] + ATP = O-phospho-L-seryl-[protein] + ADP + H(+)</text>
        <dbReference type="Rhea" id="RHEA:17989"/>
        <dbReference type="Rhea" id="RHEA-COMP:9863"/>
        <dbReference type="Rhea" id="RHEA-COMP:11604"/>
        <dbReference type="ChEBI" id="CHEBI:15378"/>
        <dbReference type="ChEBI" id="CHEBI:29999"/>
        <dbReference type="ChEBI" id="CHEBI:30616"/>
        <dbReference type="ChEBI" id="CHEBI:83421"/>
        <dbReference type="ChEBI" id="CHEBI:456216"/>
        <dbReference type="EC" id="2.7.11.1"/>
    </reaction>
</comment>
<dbReference type="Gene3D" id="1.10.510.10">
    <property type="entry name" value="Transferase(Phosphotransferase) domain 1"/>
    <property type="match status" value="1"/>
</dbReference>
<dbReference type="GO" id="GO:0004674">
    <property type="term" value="F:protein serine/threonine kinase activity"/>
    <property type="evidence" value="ECO:0007669"/>
    <property type="project" value="UniProtKB-KW"/>
</dbReference>
<protein>
    <recommendedName>
        <fullName evidence="2">non-specific serine/threonine protein kinase</fullName>
        <ecNumber evidence="2">2.7.11.1</ecNumber>
    </recommendedName>
</protein>
<dbReference type="PROSITE" id="PS50011">
    <property type="entry name" value="PROTEIN_KINASE_DOM"/>
    <property type="match status" value="1"/>
</dbReference>
<organism evidence="12">
    <name type="scientific">marine metagenome</name>
    <dbReference type="NCBI Taxonomy" id="408172"/>
    <lineage>
        <taxon>unclassified sequences</taxon>
        <taxon>metagenomes</taxon>
        <taxon>ecological metagenomes</taxon>
    </lineage>
</organism>
<comment type="catalytic activity">
    <reaction evidence="9">
        <text>L-threonyl-[protein] + ATP = O-phospho-L-threonyl-[protein] + ADP + H(+)</text>
        <dbReference type="Rhea" id="RHEA:46608"/>
        <dbReference type="Rhea" id="RHEA-COMP:11060"/>
        <dbReference type="Rhea" id="RHEA-COMP:11605"/>
        <dbReference type="ChEBI" id="CHEBI:15378"/>
        <dbReference type="ChEBI" id="CHEBI:30013"/>
        <dbReference type="ChEBI" id="CHEBI:30616"/>
        <dbReference type="ChEBI" id="CHEBI:61977"/>
        <dbReference type="ChEBI" id="CHEBI:456216"/>
        <dbReference type="EC" id="2.7.11.1"/>
    </reaction>
</comment>
<dbReference type="EMBL" id="UINC01004407">
    <property type="protein sequence ID" value="SVA14093.1"/>
    <property type="molecule type" value="Genomic_DNA"/>
</dbReference>
<dbReference type="GO" id="GO:0005829">
    <property type="term" value="C:cytosol"/>
    <property type="evidence" value="ECO:0007669"/>
    <property type="project" value="TreeGrafter"/>
</dbReference>
<dbReference type="GO" id="GO:0005524">
    <property type="term" value="F:ATP binding"/>
    <property type="evidence" value="ECO:0007669"/>
    <property type="project" value="UniProtKB-KW"/>
</dbReference>
<dbReference type="InterPro" id="IPR000719">
    <property type="entry name" value="Prot_kinase_dom"/>
</dbReference>
<dbReference type="PANTHER" id="PTHR12209">
    <property type="entry name" value="NON-SPECIFIC SERINE/THREONINE PROTEIN KINASE"/>
    <property type="match status" value="1"/>
</dbReference>
<dbReference type="SUPFAM" id="SSF56112">
    <property type="entry name" value="Protein kinase-like (PK-like)"/>
    <property type="match status" value="1"/>
</dbReference>
<feature type="non-terminal residue" evidence="12">
    <location>
        <position position="1"/>
    </location>
</feature>
<keyword evidence="7" id="KW-0418">Kinase</keyword>
<dbReference type="GO" id="GO:0000408">
    <property type="term" value="C:EKC/KEOPS complex"/>
    <property type="evidence" value="ECO:0007669"/>
    <property type="project" value="TreeGrafter"/>
</dbReference>
<dbReference type="GO" id="GO:0008033">
    <property type="term" value="P:tRNA processing"/>
    <property type="evidence" value="ECO:0007669"/>
    <property type="project" value="UniProtKB-KW"/>
</dbReference>
<evidence type="ECO:0000256" key="8">
    <source>
        <dbReference type="ARBA" id="ARBA00022840"/>
    </source>
</evidence>
<dbReference type="GO" id="GO:0070525">
    <property type="term" value="P:tRNA threonylcarbamoyladenosine metabolic process"/>
    <property type="evidence" value="ECO:0007669"/>
    <property type="project" value="TreeGrafter"/>
</dbReference>
<evidence type="ECO:0000256" key="9">
    <source>
        <dbReference type="ARBA" id="ARBA00047899"/>
    </source>
</evidence>
<proteinExistence type="inferred from homology"/>
<dbReference type="EC" id="2.7.11.1" evidence="2"/>
<keyword evidence="8" id="KW-0067">ATP-binding</keyword>